<evidence type="ECO:0000256" key="4">
    <source>
        <dbReference type="ARBA" id="ARBA00023043"/>
    </source>
</evidence>
<dbReference type="Gene3D" id="1.25.40.20">
    <property type="entry name" value="Ankyrin repeat-containing domain"/>
    <property type="match status" value="1"/>
</dbReference>
<keyword evidence="9" id="KW-0812">Transmembrane</keyword>
<keyword evidence="11" id="KW-1185">Reference proteome</keyword>
<evidence type="ECO:0000256" key="5">
    <source>
        <dbReference type="ARBA" id="ARBA00023065"/>
    </source>
</evidence>
<evidence type="ECO:0000256" key="7">
    <source>
        <dbReference type="ARBA" id="ARBA00023303"/>
    </source>
</evidence>
<evidence type="ECO:0008006" key="12">
    <source>
        <dbReference type="Google" id="ProtNLM"/>
    </source>
</evidence>
<reference evidence="10 11" key="1">
    <citation type="submission" date="2020-04" db="EMBL/GenBank/DDBJ databases">
        <authorList>
            <person name="Alioto T."/>
            <person name="Alioto T."/>
            <person name="Gomez Garrido J."/>
        </authorList>
    </citation>
    <scope>NUCLEOTIDE SEQUENCE [LARGE SCALE GENOMIC DNA]</scope>
</reference>
<proteinExistence type="predicted"/>
<keyword evidence="9" id="KW-0472">Membrane</keyword>
<feature type="transmembrane region" description="Helical" evidence="9">
    <location>
        <begin position="372"/>
        <end position="395"/>
    </location>
</feature>
<dbReference type="AlphaFoldDB" id="A0A8S1CGG3"/>
<keyword evidence="1" id="KW-0813">Transport</keyword>
<feature type="repeat" description="ANK" evidence="8">
    <location>
        <begin position="186"/>
        <end position="218"/>
    </location>
</feature>
<dbReference type="SUPFAM" id="SSF48403">
    <property type="entry name" value="Ankyrin repeat"/>
    <property type="match status" value="1"/>
</dbReference>
<dbReference type="PROSITE" id="PS50297">
    <property type="entry name" value="ANK_REP_REGION"/>
    <property type="match status" value="2"/>
</dbReference>
<keyword evidence="4 8" id="KW-0040">ANK repeat</keyword>
<dbReference type="Pfam" id="PF12796">
    <property type="entry name" value="Ank_2"/>
    <property type="match status" value="1"/>
</dbReference>
<feature type="transmembrane region" description="Helical" evidence="9">
    <location>
        <begin position="523"/>
        <end position="549"/>
    </location>
</feature>
<evidence type="ECO:0000256" key="8">
    <source>
        <dbReference type="PROSITE-ProRule" id="PRU00023"/>
    </source>
</evidence>
<dbReference type="InterPro" id="IPR002110">
    <property type="entry name" value="Ankyrin_rpt"/>
</dbReference>
<name>A0A8S1CGG3_9INSE</name>
<dbReference type="InterPro" id="IPR052076">
    <property type="entry name" value="TRP_cation_channel"/>
</dbReference>
<organism evidence="10 11">
    <name type="scientific">Cloeon dipterum</name>
    <dbReference type="NCBI Taxonomy" id="197152"/>
    <lineage>
        <taxon>Eukaryota</taxon>
        <taxon>Metazoa</taxon>
        <taxon>Ecdysozoa</taxon>
        <taxon>Arthropoda</taxon>
        <taxon>Hexapoda</taxon>
        <taxon>Insecta</taxon>
        <taxon>Pterygota</taxon>
        <taxon>Palaeoptera</taxon>
        <taxon>Ephemeroptera</taxon>
        <taxon>Pisciforma</taxon>
        <taxon>Baetidae</taxon>
        <taxon>Cloeon</taxon>
    </lineage>
</organism>
<evidence type="ECO:0000256" key="3">
    <source>
        <dbReference type="ARBA" id="ARBA00022737"/>
    </source>
</evidence>
<feature type="transmembrane region" description="Helical" evidence="9">
    <location>
        <begin position="336"/>
        <end position="360"/>
    </location>
</feature>
<dbReference type="Proteomes" id="UP000494165">
    <property type="component" value="Unassembled WGS sequence"/>
</dbReference>
<dbReference type="GO" id="GO:0005216">
    <property type="term" value="F:monoatomic ion channel activity"/>
    <property type="evidence" value="ECO:0007669"/>
    <property type="project" value="InterPro"/>
</dbReference>
<keyword evidence="5" id="KW-0406">Ion transport</keyword>
<feature type="transmembrane region" description="Helical" evidence="9">
    <location>
        <begin position="310"/>
        <end position="330"/>
    </location>
</feature>
<keyword evidence="7" id="KW-0407">Ion channel</keyword>
<dbReference type="EMBL" id="CADEPI010000044">
    <property type="protein sequence ID" value="CAB3369356.1"/>
    <property type="molecule type" value="Genomic_DNA"/>
</dbReference>
<sequence length="646" mass="73446">MPEKRAETKIVIADPQLVPPTHSNGNPPVPGRKCDQKLMMSFRSAVKKVRAAAKLKESFDSAEVSVDGCKEEGCKLDADRHFKQIVKAINGDTSHSYLISCEHKKEVYTMTFNSNSFTLLQGATTLRRLDVMKDFLKHPERQVDVNQISADSFGLTALHLAALANFEDGVRLLVDSGAVVDALDAHGFTPLHHASLHKNTEAVRALIRAGASLKRTAPHYFDFSALSMVLRKTPKAVDAVNERLDASISFSQDEKDEDGDKVTLVFDLQEWQCEDGPVSLLHVFAKEHDLEHPLLRVLLEENWRRAKCIYYWRIGFGILFLASIAAYVYTKGEPPWQIYPLLTLAICDFVRKAVSFVSFANSPAAFKFWKTVLTYLQSFDNYCEIFCYIGAWAFWRGDQELKDSIGPMVFLACWFKFIVMIGEFRMFGLYIDMYYFVLKSFVKLILSFGVYLLGFIICFCMYFRDEEHFSSLFTALVKVAAMMVGELEYGDLVKSISRQNGTEGSFEMPWHVWLVGANGFYSVFPMACILIFLVAVPIVLMSLLLGIVVQDVNTIKNQAHSFRLARKAELVEYCLITTAHVSRFIKSGCCDSKPCWSFWRCIKPNNKRVQEYGKTVSKEYAFDNEELPVYMHDAYEIATRNSMNDQ</sequence>
<dbReference type="PANTHER" id="PTHR47143:SF1">
    <property type="entry name" value="ION_TRANS DOMAIN-CONTAINING PROTEIN"/>
    <property type="match status" value="1"/>
</dbReference>
<accession>A0A8S1CGG3</accession>
<dbReference type="SMART" id="SM00248">
    <property type="entry name" value="ANK"/>
    <property type="match status" value="3"/>
</dbReference>
<evidence type="ECO:0000256" key="2">
    <source>
        <dbReference type="ARBA" id="ARBA00022606"/>
    </source>
</evidence>
<evidence type="ECO:0000256" key="9">
    <source>
        <dbReference type="SAM" id="Phobius"/>
    </source>
</evidence>
<evidence type="ECO:0000313" key="11">
    <source>
        <dbReference type="Proteomes" id="UP000494165"/>
    </source>
</evidence>
<keyword evidence="2" id="KW-0716">Sensory transduction</keyword>
<feature type="transmembrane region" description="Helical" evidence="9">
    <location>
        <begin position="441"/>
        <end position="464"/>
    </location>
</feature>
<feature type="transmembrane region" description="Helical" evidence="9">
    <location>
        <begin position="407"/>
        <end position="429"/>
    </location>
</feature>
<comment type="caution">
    <text evidence="10">The sequence shown here is derived from an EMBL/GenBank/DDBJ whole genome shotgun (WGS) entry which is preliminary data.</text>
</comment>
<keyword evidence="9" id="KW-1133">Transmembrane helix</keyword>
<evidence type="ECO:0000256" key="6">
    <source>
        <dbReference type="ARBA" id="ARBA00023180"/>
    </source>
</evidence>
<dbReference type="InterPro" id="IPR036770">
    <property type="entry name" value="Ankyrin_rpt-contain_sf"/>
</dbReference>
<evidence type="ECO:0000313" key="10">
    <source>
        <dbReference type="EMBL" id="CAB3369356.1"/>
    </source>
</evidence>
<evidence type="ECO:0000256" key="1">
    <source>
        <dbReference type="ARBA" id="ARBA00022448"/>
    </source>
</evidence>
<dbReference type="PROSITE" id="PS50088">
    <property type="entry name" value="ANK_REPEAT"/>
    <property type="match status" value="2"/>
</dbReference>
<gene>
    <name evidence="10" type="ORF">CLODIP_2_CD05704</name>
</gene>
<feature type="repeat" description="ANK" evidence="8">
    <location>
        <begin position="153"/>
        <end position="185"/>
    </location>
</feature>
<protein>
    <recommendedName>
        <fullName evidence="12">Ion transport domain-containing protein</fullName>
    </recommendedName>
</protein>
<keyword evidence="6" id="KW-0325">Glycoprotein</keyword>
<dbReference type="PANTHER" id="PTHR47143">
    <property type="entry name" value="TRANSIENT RECEPTOR POTENTIAL CATION CHANNEL PROTEIN PAINLESS"/>
    <property type="match status" value="1"/>
</dbReference>
<keyword evidence="3" id="KW-0677">Repeat</keyword>
<dbReference type="GO" id="GO:0034703">
    <property type="term" value="C:cation channel complex"/>
    <property type="evidence" value="ECO:0007669"/>
    <property type="project" value="UniProtKB-ARBA"/>
</dbReference>
<dbReference type="OrthoDB" id="5402602at2759"/>